<dbReference type="Gene3D" id="3.10.450.50">
    <property type="match status" value="1"/>
</dbReference>
<dbReference type="KEGG" id="snan:I6N98_16670"/>
<accession>A0A7T4R036</accession>
<dbReference type="InterPro" id="IPR032710">
    <property type="entry name" value="NTF2-like_dom_sf"/>
</dbReference>
<dbReference type="Proteomes" id="UP000596063">
    <property type="component" value="Chromosome"/>
</dbReference>
<dbReference type="EMBL" id="CP066167">
    <property type="protein sequence ID" value="QQD17953.1"/>
    <property type="molecule type" value="Genomic_DNA"/>
</dbReference>
<evidence type="ECO:0000313" key="2">
    <source>
        <dbReference type="Proteomes" id="UP000596063"/>
    </source>
</evidence>
<reference evidence="1 2" key="1">
    <citation type="submission" date="2020-12" db="EMBL/GenBank/DDBJ databases">
        <authorList>
            <person name="Shan Y."/>
        </authorList>
    </citation>
    <scope>NUCLEOTIDE SEQUENCE [LARGE SCALE GENOMIC DNA]</scope>
    <source>
        <strain evidence="2">csc3.9</strain>
    </source>
</reference>
<evidence type="ECO:0000313" key="1">
    <source>
        <dbReference type="EMBL" id="QQD17953.1"/>
    </source>
</evidence>
<gene>
    <name evidence="1" type="ORF">I6N98_16670</name>
</gene>
<dbReference type="SUPFAM" id="SSF54427">
    <property type="entry name" value="NTF2-like"/>
    <property type="match status" value="1"/>
</dbReference>
<sequence>MENRSTKVVVEHHLAALLSGDVSDILQDYSDNSIVFTPDGPVQGLADLSSLFTAFLSELPEGSLAMLEVLREDYNGDAAYLLWSIPGLFPLGTDTFVVAEGKILTQSFAAYRQE</sequence>
<organism evidence="1 2">
    <name type="scientific">Spongiibacter nanhainus</name>
    <dbReference type="NCBI Taxonomy" id="2794344"/>
    <lineage>
        <taxon>Bacteria</taxon>
        <taxon>Pseudomonadati</taxon>
        <taxon>Pseudomonadota</taxon>
        <taxon>Gammaproteobacteria</taxon>
        <taxon>Cellvibrionales</taxon>
        <taxon>Spongiibacteraceae</taxon>
        <taxon>Spongiibacter</taxon>
    </lineage>
</organism>
<proteinExistence type="predicted"/>
<dbReference type="AlphaFoldDB" id="A0A7T4R036"/>
<dbReference type="RefSeq" id="WP_198569451.1">
    <property type="nucleotide sequence ID" value="NZ_CP066167.1"/>
</dbReference>
<name>A0A7T4R036_9GAMM</name>
<protein>
    <submittedName>
        <fullName evidence="1">Nuclear transport factor 2 family protein</fullName>
    </submittedName>
</protein>
<keyword evidence="2" id="KW-1185">Reference proteome</keyword>